<evidence type="ECO:0000313" key="3">
    <source>
        <dbReference type="Proteomes" id="UP000594364"/>
    </source>
</evidence>
<dbReference type="AlphaFoldDB" id="A0A7S9PW53"/>
<accession>A0A7S9PW53</accession>
<feature type="compositionally biased region" description="Pro residues" evidence="1">
    <location>
        <begin position="51"/>
        <end position="63"/>
    </location>
</feature>
<evidence type="ECO:0000256" key="1">
    <source>
        <dbReference type="SAM" id="MobiDB-lite"/>
    </source>
</evidence>
<feature type="region of interest" description="Disordered" evidence="1">
    <location>
        <begin position="41"/>
        <end position="73"/>
    </location>
</feature>
<evidence type="ECO:0000313" key="2">
    <source>
        <dbReference type="EMBL" id="QPH01625.1"/>
    </source>
</evidence>
<dbReference type="Proteomes" id="UP000594364">
    <property type="component" value="Chromosome 3"/>
</dbReference>
<keyword evidence="3" id="KW-1185">Reference proteome</keyword>
<organism evidence="2 3">
    <name type="scientific">Epichloe festucae (strain Fl1)</name>
    <dbReference type="NCBI Taxonomy" id="877507"/>
    <lineage>
        <taxon>Eukaryota</taxon>
        <taxon>Fungi</taxon>
        <taxon>Dikarya</taxon>
        <taxon>Ascomycota</taxon>
        <taxon>Pezizomycotina</taxon>
        <taxon>Sordariomycetes</taxon>
        <taxon>Hypocreomycetidae</taxon>
        <taxon>Hypocreales</taxon>
        <taxon>Clavicipitaceae</taxon>
        <taxon>Epichloe</taxon>
    </lineage>
</organism>
<proteinExistence type="predicted"/>
<protein>
    <submittedName>
        <fullName evidence="2">Uncharacterized protein</fullName>
    </submittedName>
</protein>
<dbReference type="EMBL" id="CP031387">
    <property type="protein sequence ID" value="QPH01625.1"/>
    <property type="molecule type" value="Genomic_DNA"/>
</dbReference>
<sequence length="152" mass="17429">MVNAEDFAERILAPDNSNLHTVTFNETELFRVLDHQINKRSPGMLEDRASNPPPGENPPPEENPWPNGRCPQGGLLYQEVEEDRVCDAKFARDKNGRPDDTILFAAYSSICSQAYRRITCKLCFGYRVENPHDNTYVLRRKQMVCSRPTPME</sequence>
<gene>
    <name evidence="2" type="ORF">C2857_005828</name>
</gene>
<reference evidence="2 3" key="1">
    <citation type="journal article" date="2018" name="PLoS Genet.">
        <title>Repeat elements organise 3D genome structure and mediate transcription in the filamentous fungus Epichloe festucae.</title>
        <authorList>
            <person name="Winter D.J."/>
            <person name="Ganley A.R.D."/>
            <person name="Young C.A."/>
            <person name="Liachko I."/>
            <person name="Schardl C.L."/>
            <person name="Dupont P.Y."/>
            <person name="Berry D."/>
            <person name="Ram A."/>
            <person name="Scott B."/>
            <person name="Cox M.P."/>
        </authorList>
    </citation>
    <scope>NUCLEOTIDE SEQUENCE [LARGE SCALE GENOMIC DNA]</scope>
    <source>
        <strain evidence="2 3">Fl1</strain>
    </source>
</reference>
<name>A0A7S9PW53_EPIFF</name>